<feature type="compositionally biased region" description="Low complexity" evidence="1">
    <location>
        <begin position="287"/>
        <end position="300"/>
    </location>
</feature>
<name>A0ABY6FY80_9MICO</name>
<reference evidence="3" key="1">
    <citation type="submission" date="2022-10" db="EMBL/GenBank/DDBJ databases">
        <title>Whole-Genome Sequencing of Brachybacterium huguangmaarense BRM-3, Isolated from Betula schmidtii.</title>
        <authorList>
            <person name="Haam D."/>
        </authorList>
    </citation>
    <scope>NUCLEOTIDE SEQUENCE</scope>
    <source>
        <strain evidence="3">BRM-3</strain>
    </source>
</reference>
<evidence type="ECO:0000313" key="3">
    <source>
        <dbReference type="EMBL" id="UYG15891.1"/>
    </source>
</evidence>
<accession>A0ABY6FY80</accession>
<keyword evidence="4" id="KW-1185">Reference proteome</keyword>
<feature type="domain" description="HD/PDEase" evidence="2">
    <location>
        <begin position="55"/>
        <end position="205"/>
    </location>
</feature>
<dbReference type="Proteomes" id="UP001164305">
    <property type="component" value="Chromosome"/>
</dbReference>
<proteinExistence type="predicted"/>
<dbReference type="EMBL" id="CP107020">
    <property type="protein sequence ID" value="UYG15891.1"/>
    <property type="molecule type" value="Genomic_DNA"/>
</dbReference>
<dbReference type="SUPFAM" id="SSF109604">
    <property type="entry name" value="HD-domain/PDEase-like"/>
    <property type="match status" value="1"/>
</dbReference>
<evidence type="ECO:0000313" key="4">
    <source>
        <dbReference type="Proteomes" id="UP001164305"/>
    </source>
</evidence>
<gene>
    <name evidence="3" type="ORF">BRM3_09595</name>
</gene>
<dbReference type="RefSeq" id="WP_263593105.1">
    <property type="nucleotide sequence ID" value="NZ_CP107020.1"/>
</dbReference>
<dbReference type="SMART" id="SM00471">
    <property type="entry name" value="HDc"/>
    <property type="match status" value="1"/>
</dbReference>
<evidence type="ECO:0000256" key="1">
    <source>
        <dbReference type="SAM" id="MobiDB-lite"/>
    </source>
</evidence>
<evidence type="ECO:0000259" key="2">
    <source>
        <dbReference type="SMART" id="SM00471"/>
    </source>
</evidence>
<protein>
    <submittedName>
        <fullName evidence="3">HD domain-containing protein</fullName>
    </submittedName>
</protein>
<dbReference type="CDD" id="cd00077">
    <property type="entry name" value="HDc"/>
    <property type="match status" value="1"/>
</dbReference>
<dbReference type="InterPro" id="IPR003607">
    <property type="entry name" value="HD/PDEase_dom"/>
</dbReference>
<dbReference type="InterPro" id="IPR006674">
    <property type="entry name" value="HD_domain"/>
</dbReference>
<dbReference type="Gene3D" id="1.10.3210.10">
    <property type="entry name" value="Hypothetical protein af1432"/>
    <property type="match status" value="1"/>
</dbReference>
<sequence length="300" mass="32298">MDEITTLGDADVLVEPLWRVQVRLTDVERELLATWPVRRLGFIAHAGASSIATEQSSTRLEHSLGLLALVVHVAPGDRTARVAALLHDVGHLPFSHTLGGIAGLDHHDLGARRIRSLSPVLARHGLDAETVIDVVDGRLPSPLHGPGPGMRLDHLESFVRSGRSHGRTTEPPPATLARLRLRDGAVDTDADTAAALTELVLAEARSQTSRVNLVTTAVMRDLVDRLLRDETAATPPAKLAEMTDHDLWGRLLACPSTRGGPRDCAPGRIAGRSRSPRAPTRRRRPARSPSRSAGSISTVR</sequence>
<organism evidence="3 4">
    <name type="scientific">Brachybacterium huguangmaarense</name>
    <dbReference type="NCBI Taxonomy" id="1652028"/>
    <lineage>
        <taxon>Bacteria</taxon>
        <taxon>Bacillati</taxon>
        <taxon>Actinomycetota</taxon>
        <taxon>Actinomycetes</taxon>
        <taxon>Micrococcales</taxon>
        <taxon>Dermabacteraceae</taxon>
        <taxon>Brachybacterium</taxon>
    </lineage>
</organism>
<dbReference type="Pfam" id="PF01966">
    <property type="entry name" value="HD"/>
    <property type="match status" value="1"/>
</dbReference>
<feature type="region of interest" description="Disordered" evidence="1">
    <location>
        <begin position="255"/>
        <end position="300"/>
    </location>
</feature>